<accession>A0A7J0FC21</accession>
<comment type="caution">
    <text evidence="1">The sequence shown here is derived from an EMBL/GenBank/DDBJ whole genome shotgun (WGS) entry which is preliminary data.</text>
</comment>
<dbReference type="AlphaFoldDB" id="A0A7J0FC21"/>
<gene>
    <name evidence="1" type="ORF">Acr_11g0004690</name>
</gene>
<name>A0A7J0FC21_9ERIC</name>
<proteinExistence type="predicted"/>
<evidence type="ECO:0000313" key="2">
    <source>
        <dbReference type="Proteomes" id="UP000585474"/>
    </source>
</evidence>
<evidence type="ECO:0000313" key="1">
    <source>
        <dbReference type="EMBL" id="GFY96163.1"/>
    </source>
</evidence>
<dbReference type="Proteomes" id="UP000585474">
    <property type="component" value="Unassembled WGS sequence"/>
</dbReference>
<organism evidence="1 2">
    <name type="scientific">Actinidia rufa</name>
    <dbReference type="NCBI Taxonomy" id="165716"/>
    <lineage>
        <taxon>Eukaryota</taxon>
        <taxon>Viridiplantae</taxon>
        <taxon>Streptophyta</taxon>
        <taxon>Embryophyta</taxon>
        <taxon>Tracheophyta</taxon>
        <taxon>Spermatophyta</taxon>
        <taxon>Magnoliopsida</taxon>
        <taxon>eudicotyledons</taxon>
        <taxon>Gunneridae</taxon>
        <taxon>Pentapetalae</taxon>
        <taxon>asterids</taxon>
        <taxon>Ericales</taxon>
        <taxon>Actinidiaceae</taxon>
        <taxon>Actinidia</taxon>
    </lineage>
</organism>
<keyword evidence="2" id="KW-1185">Reference proteome</keyword>
<protein>
    <submittedName>
        <fullName evidence="1">Uncharacterized protein</fullName>
    </submittedName>
</protein>
<reference evidence="1 2" key="1">
    <citation type="submission" date="2019-07" db="EMBL/GenBank/DDBJ databases">
        <title>De Novo Assembly of kiwifruit Actinidia rufa.</title>
        <authorList>
            <person name="Sugita-Konishi S."/>
            <person name="Sato K."/>
            <person name="Mori E."/>
            <person name="Abe Y."/>
            <person name="Kisaki G."/>
            <person name="Hamano K."/>
            <person name="Suezawa K."/>
            <person name="Otani M."/>
            <person name="Fukuda T."/>
            <person name="Manabe T."/>
            <person name="Gomi K."/>
            <person name="Tabuchi M."/>
            <person name="Akimitsu K."/>
            <person name="Kataoka I."/>
        </authorList>
    </citation>
    <scope>NUCLEOTIDE SEQUENCE [LARGE SCALE GENOMIC DNA]</scope>
    <source>
        <strain evidence="2">cv. Fuchu</strain>
    </source>
</reference>
<dbReference type="EMBL" id="BJWL01000011">
    <property type="protein sequence ID" value="GFY96163.1"/>
    <property type="molecule type" value="Genomic_DNA"/>
</dbReference>
<sequence length="98" mass="10705">MDTAHYSIYKKATPPSFQRYAQQTLQLSSEPFYLLSSPWSDLHAGGVLSGLAPALYFCSSVQVALQASEAQCRGDRAIVIVGCSSQIFTTTERIQNCP</sequence>